<dbReference type="PANTHER" id="PTHR10314">
    <property type="entry name" value="CYSTATHIONINE BETA-SYNTHASE"/>
    <property type="match status" value="1"/>
</dbReference>
<reference evidence="2 3" key="1">
    <citation type="journal article" date="2010" name="Stand. Genomic Sci.">
        <title>Complete genome sequence of Thermosphaera aggregans type strain (M11TL).</title>
        <authorList>
            <person name="Spring S."/>
            <person name="Rachel R."/>
            <person name="Lapidus A."/>
            <person name="Davenport K."/>
            <person name="Tice H."/>
            <person name="Copeland A."/>
            <person name="Cheng J.F."/>
            <person name="Lucas S."/>
            <person name="Chen F."/>
            <person name="Nolan M."/>
            <person name="Bruce D."/>
            <person name="Goodwin L."/>
            <person name="Pitluck S."/>
            <person name="Ivanova N."/>
            <person name="Mavromatis K."/>
            <person name="Ovchinnikova G."/>
            <person name="Pati A."/>
            <person name="Chen A."/>
            <person name="Palaniappan K."/>
            <person name="Land M."/>
            <person name="Hauser L."/>
            <person name="Chang Y.J."/>
            <person name="Jeffries C.C."/>
            <person name="Brettin T."/>
            <person name="Detter J.C."/>
            <person name="Tapia R."/>
            <person name="Han C."/>
            <person name="Heimerl T."/>
            <person name="Weikl F."/>
            <person name="Brambilla E."/>
            <person name="Goker M."/>
            <person name="Bristow J."/>
            <person name="Eisen J.A."/>
            <person name="Markowitz V."/>
            <person name="Hugenholtz P."/>
            <person name="Kyrpides N.C."/>
            <person name="Klenk H.P."/>
        </authorList>
    </citation>
    <scope>NUCLEOTIDE SEQUENCE [LARGE SCALE GENOMIC DNA]</scope>
    <source>
        <strain evidence="3">DSM 11486 / M11TL</strain>
    </source>
</reference>
<name>D5U375_THEAM</name>
<evidence type="ECO:0000313" key="3">
    <source>
        <dbReference type="Proteomes" id="UP000002376"/>
    </source>
</evidence>
<dbReference type="RefSeq" id="WP_013130168.1">
    <property type="nucleotide sequence ID" value="NC_014160.1"/>
</dbReference>
<dbReference type="Gene3D" id="3.40.50.1100">
    <property type="match status" value="2"/>
</dbReference>
<dbReference type="InterPro" id="IPR050214">
    <property type="entry name" value="Cys_Synth/Cystath_Beta-Synth"/>
</dbReference>
<protein>
    <submittedName>
        <fullName evidence="2">Pyridoxal-5'-phosphate-dependent protein beta subunit</fullName>
    </submittedName>
</protein>
<reference evidence="3" key="2">
    <citation type="journal article" date="2010" name="Stand. Genomic Sci.">
        <title>Complete genome sequence of Thermosphaera aggregans type strain (M11TLT).</title>
        <authorList>
            <person name="Spring S."/>
            <person name="Rachel R."/>
            <person name="Lapidus A."/>
            <person name="Davenport K."/>
            <person name="Tice H."/>
            <person name="Copeland A."/>
            <person name="Cheng J.-F."/>
            <person name="Lucas S."/>
            <person name="Chen F."/>
            <person name="Nolan M."/>
            <person name="Bruce D."/>
            <person name="Goodwin L."/>
            <person name="Pitluck S."/>
            <person name="Ivanova N."/>
            <person name="Mavromatis K."/>
            <person name="Ovchinnikova G."/>
            <person name="Pati A."/>
            <person name="Chen A."/>
            <person name="Palaniappan K."/>
            <person name="Land M."/>
            <person name="Hauser L."/>
            <person name="Chang Y.-J."/>
            <person name="Jeffries C.C."/>
            <person name="Brettin T."/>
            <person name="Detter J.C."/>
            <person name="Tapia R."/>
            <person name="Han C."/>
            <person name="Heimerl T."/>
            <person name="Weikl F."/>
            <person name="Brambilla E."/>
            <person name="Goker M."/>
            <person name="Bristow J."/>
            <person name="Eisen J.A."/>
            <person name="Markowitz V."/>
            <person name="Hugenholtz P."/>
            <person name="Kyrpides N.C."/>
            <person name="Klenk H.-P."/>
        </authorList>
    </citation>
    <scope>NUCLEOTIDE SEQUENCE [LARGE SCALE GENOMIC DNA]</scope>
    <source>
        <strain evidence="3">DSM 11486 / M11TL</strain>
    </source>
</reference>
<dbReference type="Proteomes" id="UP000002376">
    <property type="component" value="Chromosome"/>
</dbReference>
<dbReference type="HOGENOM" id="CLU_021018_1_1_2"/>
<dbReference type="GeneID" id="9166360"/>
<dbReference type="CDD" id="cd01561">
    <property type="entry name" value="CBS_like"/>
    <property type="match status" value="1"/>
</dbReference>
<dbReference type="InterPro" id="IPR001926">
    <property type="entry name" value="TrpB-like_PALP"/>
</dbReference>
<sequence>MRERSLPLEHYIDVVKEILRRKRTRPVMIDKEGYVETGLEVFNGLEAIGTRLIPVAEDESELSVEVPIEQLGFYDNVIGDSTRVYTDLLELLERDVPTPLLRIKNLSSNTVTVWAKLEWYHPLSLSIKDRIAWYMVKRAREYGLLQAERIYEATSTNTGLGIVGIANYLGLKTRVYLPITAQHCVDYLFKALGSEVVRVPTQLTVEAVKKVIEDAKRDNAYTLNQFENDNNFIVHLKYTAKEIGYQLRKMGRRPRAIVSGLGTSGHISALAVYFKSMYGDVKVYGVQPSKDSFIPGLRRVETGMKWLGYADLDGVTDVSLEEAFNTVIHLARKEGLLIGLSGGAAVYAAKKLIEAGAIDGDVVIVIPDHGMKYIELFEYLIEKCVEEPGGARE</sequence>
<dbReference type="SUPFAM" id="SSF53686">
    <property type="entry name" value="Tryptophan synthase beta subunit-like PLP-dependent enzymes"/>
    <property type="match status" value="1"/>
</dbReference>
<proteinExistence type="predicted"/>
<reference key="3">
    <citation type="submission" date="2010-02" db="EMBL/GenBank/DDBJ databases">
        <title>Complete genome sequence of Thermosphaera aggregans type strain (M11TL).</title>
        <authorList>
            <consortium name="US DOE Joint Genome Institute (JGI-PGF)"/>
            <person name="Spring S."/>
            <person name="Lapidus A."/>
            <person name="Munk C."/>
            <person name="Schroeder M."/>
            <person name="Glavina Del Rio T."/>
            <person name="Tice H."/>
            <person name="Copeland A."/>
            <person name="Cheng J.-F."/>
            <person name="Lucas S."/>
            <person name="Chen F."/>
            <person name="Nolan M."/>
            <person name="Bruce D."/>
            <person name="Goodwin L."/>
            <person name="Pitluck S."/>
            <person name="Ivanova N."/>
            <person name="Mavromatis K."/>
            <person name="Ovchinnikova G."/>
            <person name="Pati A."/>
            <person name="Chen A."/>
            <person name="Palaniappan K."/>
            <person name="Land M."/>
            <person name="Hauser L."/>
            <person name="Chang Y.-J."/>
            <person name="Jeffries C.C."/>
            <person name="Brettin T."/>
            <person name="Detter J.C."/>
            <person name="Tapia R."/>
            <person name="Han C."/>
            <person name="Chain P."/>
            <person name="Heimerl T."/>
            <person name="Weik F."/>
            <person name="Goker M."/>
            <person name="Rachel R."/>
            <person name="Bristow J."/>
            <person name="Eisen J.A."/>
            <person name="Markowitz V."/>
            <person name="Hugenholtz P."/>
            <person name="Kyrpides N.C."/>
            <person name="Klenk H.-P."/>
        </authorList>
    </citation>
    <scope>NUCLEOTIDE SEQUENCE</scope>
    <source>
        <strain>DSM 11486</strain>
    </source>
</reference>
<keyword evidence="3" id="KW-1185">Reference proteome</keyword>
<feature type="domain" description="Tryptophan synthase beta chain-like PALP" evidence="1">
    <location>
        <begin position="97"/>
        <end position="368"/>
    </location>
</feature>
<gene>
    <name evidence="2" type="ordered locus">Tagg_1314</name>
</gene>
<dbReference type="EMBL" id="CP001939">
    <property type="protein sequence ID" value="ADG91575.1"/>
    <property type="molecule type" value="Genomic_DNA"/>
</dbReference>
<dbReference type="KEGG" id="tag:Tagg_1314"/>
<accession>D5U375</accession>
<dbReference type="AlphaFoldDB" id="D5U375"/>
<dbReference type="eggNOG" id="arCOG01430">
    <property type="taxonomic scope" value="Archaea"/>
</dbReference>
<evidence type="ECO:0000313" key="2">
    <source>
        <dbReference type="EMBL" id="ADG91575.1"/>
    </source>
</evidence>
<dbReference type="STRING" id="633148.Tagg_1314"/>
<evidence type="ECO:0000259" key="1">
    <source>
        <dbReference type="Pfam" id="PF00291"/>
    </source>
</evidence>
<dbReference type="Pfam" id="PF00291">
    <property type="entry name" value="PALP"/>
    <property type="match status" value="1"/>
</dbReference>
<organism evidence="2 3">
    <name type="scientific">Thermosphaera aggregans (strain DSM 11486 / M11TL)</name>
    <dbReference type="NCBI Taxonomy" id="633148"/>
    <lineage>
        <taxon>Archaea</taxon>
        <taxon>Thermoproteota</taxon>
        <taxon>Thermoprotei</taxon>
        <taxon>Desulfurococcales</taxon>
        <taxon>Desulfurococcaceae</taxon>
        <taxon>Thermosphaera</taxon>
    </lineage>
</organism>
<dbReference type="InterPro" id="IPR036052">
    <property type="entry name" value="TrpB-like_PALP_sf"/>
</dbReference>